<dbReference type="Pfam" id="PF00356">
    <property type="entry name" value="LacI"/>
    <property type="match status" value="1"/>
</dbReference>
<dbReference type="Gene3D" id="3.40.50.2300">
    <property type="match status" value="2"/>
</dbReference>
<evidence type="ECO:0000313" key="5">
    <source>
        <dbReference type="EMBL" id="MDO7882987.1"/>
    </source>
</evidence>
<evidence type="ECO:0000256" key="2">
    <source>
        <dbReference type="ARBA" id="ARBA00023125"/>
    </source>
</evidence>
<keyword evidence="6" id="KW-1185">Reference proteome</keyword>
<dbReference type="PANTHER" id="PTHR30146:SF109">
    <property type="entry name" value="HTH-TYPE TRANSCRIPTIONAL REGULATOR GALS"/>
    <property type="match status" value="1"/>
</dbReference>
<dbReference type="InterPro" id="IPR010982">
    <property type="entry name" value="Lambda_DNA-bd_dom_sf"/>
</dbReference>
<dbReference type="PANTHER" id="PTHR30146">
    <property type="entry name" value="LACI-RELATED TRANSCRIPTIONAL REPRESSOR"/>
    <property type="match status" value="1"/>
</dbReference>
<keyword evidence="1" id="KW-0805">Transcription regulation</keyword>
<dbReference type="SUPFAM" id="SSF53822">
    <property type="entry name" value="Periplasmic binding protein-like I"/>
    <property type="match status" value="1"/>
</dbReference>
<evidence type="ECO:0000313" key="6">
    <source>
        <dbReference type="Proteomes" id="UP001241072"/>
    </source>
</evidence>
<keyword evidence="3" id="KW-0804">Transcription</keyword>
<dbReference type="CDD" id="cd01392">
    <property type="entry name" value="HTH_LacI"/>
    <property type="match status" value="1"/>
</dbReference>
<dbReference type="Gene3D" id="1.10.260.40">
    <property type="entry name" value="lambda repressor-like DNA-binding domains"/>
    <property type="match status" value="1"/>
</dbReference>
<dbReference type="InterPro" id="IPR028082">
    <property type="entry name" value="Peripla_BP_I"/>
</dbReference>
<comment type="caution">
    <text evidence="5">The sequence shown here is derived from an EMBL/GenBank/DDBJ whole genome shotgun (WGS) entry which is preliminary data.</text>
</comment>
<dbReference type="EMBL" id="JAUQUB010000003">
    <property type="protein sequence ID" value="MDO7882987.1"/>
    <property type="molecule type" value="Genomic_DNA"/>
</dbReference>
<organism evidence="5 6">
    <name type="scientific">Antiquaquibacter soli</name>
    <dbReference type="NCBI Taxonomy" id="3064523"/>
    <lineage>
        <taxon>Bacteria</taxon>
        <taxon>Bacillati</taxon>
        <taxon>Actinomycetota</taxon>
        <taxon>Actinomycetes</taxon>
        <taxon>Micrococcales</taxon>
        <taxon>Microbacteriaceae</taxon>
        <taxon>Antiquaquibacter</taxon>
    </lineage>
</organism>
<gene>
    <name evidence="5" type="ORF">Q5716_12185</name>
</gene>
<dbReference type="Proteomes" id="UP001241072">
    <property type="component" value="Unassembled WGS sequence"/>
</dbReference>
<sequence>MARFPTIEDVAREASVSRQTVSNVLNAPDIVREETRERVRDVIDRLGYHPHASARRLRSQYSSTIAIRMDPITNGISGSILDRFLHDLTARAAERGMRVLLFTATDPADELAQLRALRDGADVDAVVITSTYYGDPRIPWLIDAGMPFVSFGRPWGEEHAESPDHRWVDVDGFAGVLDATRHLIGRGIRRIGFLGWPAGSATGDDRRRGWTTAMREQFDLTDHELELLTVRVEESVPGARMAVEKLLPLRLVDALVCVSDSVALGAMMAVTEAGRRGFPVIGFDNTPVAKAVGLSSVDQRTDEIAATALDLLMGEQGHRVLTADEVTERSAHRLVAPKLIVRRSSHLTVVEEAGSDPGGN</sequence>
<dbReference type="InterPro" id="IPR046335">
    <property type="entry name" value="LacI/GalR-like_sensor"/>
</dbReference>
<proteinExistence type="predicted"/>
<dbReference type="RefSeq" id="WP_305003418.1">
    <property type="nucleotide sequence ID" value="NZ_JAUQUB010000003.1"/>
</dbReference>
<name>A0ABT9BUG0_9MICO</name>
<evidence type="ECO:0000256" key="3">
    <source>
        <dbReference type="ARBA" id="ARBA00023163"/>
    </source>
</evidence>
<protein>
    <submittedName>
        <fullName evidence="5">LacI family DNA-binding transcriptional regulator</fullName>
    </submittedName>
</protein>
<dbReference type="SMART" id="SM00354">
    <property type="entry name" value="HTH_LACI"/>
    <property type="match status" value="1"/>
</dbReference>
<evidence type="ECO:0000256" key="1">
    <source>
        <dbReference type="ARBA" id="ARBA00023015"/>
    </source>
</evidence>
<reference evidence="5 6" key="1">
    <citation type="submission" date="2023-07" db="EMBL/GenBank/DDBJ databases">
        <title>Protaetiibacter sp. nov WY-16 isolated from soil.</title>
        <authorList>
            <person name="Liu B."/>
            <person name="Wan Y."/>
        </authorList>
    </citation>
    <scope>NUCLEOTIDE SEQUENCE [LARGE SCALE GENOMIC DNA]</scope>
    <source>
        <strain evidence="5 6">WY-16</strain>
    </source>
</reference>
<feature type="domain" description="HTH lacI-type" evidence="4">
    <location>
        <begin position="5"/>
        <end position="59"/>
    </location>
</feature>
<dbReference type="PROSITE" id="PS00356">
    <property type="entry name" value="HTH_LACI_1"/>
    <property type="match status" value="1"/>
</dbReference>
<accession>A0ABT9BUG0</accession>
<dbReference type="SUPFAM" id="SSF47413">
    <property type="entry name" value="lambda repressor-like DNA-binding domains"/>
    <property type="match status" value="1"/>
</dbReference>
<evidence type="ECO:0000259" key="4">
    <source>
        <dbReference type="PROSITE" id="PS50932"/>
    </source>
</evidence>
<dbReference type="Pfam" id="PF13377">
    <property type="entry name" value="Peripla_BP_3"/>
    <property type="match status" value="1"/>
</dbReference>
<dbReference type="PROSITE" id="PS50932">
    <property type="entry name" value="HTH_LACI_2"/>
    <property type="match status" value="1"/>
</dbReference>
<dbReference type="InterPro" id="IPR000843">
    <property type="entry name" value="HTH_LacI"/>
</dbReference>
<keyword evidence="2 5" id="KW-0238">DNA-binding</keyword>
<dbReference type="GO" id="GO:0003677">
    <property type="term" value="F:DNA binding"/>
    <property type="evidence" value="ECO:0007669"/>
    <property type="project" value="UniProtKB-KW"/>
</dbReference>